<keyword evidence="3 6" id="KW-0812">Transmembrane</keyword>
<dbReference type="GO" id="GO:0005886">
    <property type="term" value="C:plasma membrane"/>
    <property type="evidence" value="ECO:0007669"/>
    <property type="project" value="TreeGrafter"/>
</dbReference>
<feature type="transmembrane region" description="Helical" evidence="6">
    <location>
        <begin position="187"/>
        <end position="207"/>
    </location>
</feature>
<evidence type="ECO:0000256" key="1">
    <source>
        <dbReference type="ARBA" id="ARBA00004141"/>
    </source>
</evidence>
<evidence type="ECO:0000313" key="7">
    <source>
        <dbReference type="EMBL" id="GLY71560.1"/>
    </source>
</evidence>
<dbReference type="Gene3D" id="1.20.1740.10">
    <property type="entry name" value="Amino acid/polyamine transporter I"/>
    <property type="match status" value="1"/>
</dbReference>
<dbReference type="InterPro" id="IPR001046">
    <property type="entry name" value="NRAMP_fam"/>
</dbReference>
<feature type="transmembrane region" description="Helical" evidence="6">
    <location>
        <begin position="46"/>
        <end position="64"/>
    </location>
</feature>
<dbReference type="NCBIfam" id="NF037982">
    <property type="entry name" value="Nramp_1"/>
    <property type="match status" value="1"/>
</dbReference>
<keyword evidence="4 6" id="KW-1133">Transmembrane helix</keyword>
<evidence type="ECO:0000256" key="5">
    <source>
        <dbReference type="ARBA" id="ARBA00023136"/>
    </source>
</evidence>
<dbReference type="AlphaFoldDB" id="A0A9W6RCT0"/>
<dbReference type="Proteomes" id="UP001165136">
    <property type="component" value="Unassembled WGS sequence"/>
</dbReference>
<dbReference type="Pfam" id="PF01566">
    <property type="entry name" value="Nramp"/>
    <property type="match status" value="1"/>
</dbReference>
<feature type="transmembrane region" description="Helical" evidence="6">
    <location>
        <begin position="316"/>
        <end position="338"/>
    </location>
</feature>
<accession>A0A9W6RCT0</accession>
<feature type="transmembrane region" description="Helical" evidence="6">
    <location>
        <begin position="85"/>
        <end position="103"/>
    </location>
</feature>
<gene>
    <name evidence="7" type="ORF">Atai01_81790</name>
</gene>
<dbReference type="PANTHER" id="PTHR11706">
    <property type="entry name" value="SOLUTE CARRIER PROTEIN FAMILY 11 MEMBER"/>
    <property type="match status" value="1"/>
</dbReference>
<sequence length="402" mass="41110">MDNTAAPRVRRRGGLGPAFVTAALVFGPGSITTASSIGARFSYDLVWAPVLATVLMLCFVDISVRIGLSTDRGPVGTVADRFGRGIAIAVALGAFGVVTSFQAGNSVGTGAASQVLFGGNVGLFAALFTVLAIGFLWLPSLYKNLERVMVAIILVMLAIFVITAVIARPDLGAMLAGLVPSLPSGSSALVVGAVATTFSVVGAFYQIQLVREKGWGPGDYAIARRDATIGTLALGVLSFVIMIAAAAVLNPRGVKVSSPADMATILEPTVGHWASVLFAVGLWAAAFSSLVGNATIGGSMLAGAAGKEDGGLRSKFVKVCITVVMVLGGLVAIVFGGIPVQLIVTAQAVTIFVAPAIGIVLVILGHHKKRGSLAIGPFRTVLAIIGFAFLVLLAVSYVRNFS</sequence>
<organism evidence="7 8">
    <name type="scientific">Amycolatopsis taiwanensis</name>
    <dbReference type="NCBI Taxonomy" id="342230"/>
    <lineage>
        <taxon>Bacteria</taxon>
        <taxon>Bacillati</taxon>
        <taxon>Actinomycetota</taxon>
        <taxon>Actinomycetes</taxon>
        <taxon>Pseudonocardiales</taxon>
        <taxon>Pseudonocardiaceae</taxon>
        <taxon>Amycolatopsis</taxon>
    </lineage>
</organism>
<feature type="transmembrane region" description="Helical" evidence="6">
    <location>
        <begin position="227"/>
        <end position="250"/>
    </location>
</feature>
<dbReference type="GO" id="GO:0015086">
    <property type="term" value="F:cadmium ion transmembrane transporter activity"/>
    <property type="evidence" value="ECO:0007669"/>
    <property type="project" value="TreeGrafter"/>
</dbReference>
<feature type="transmembrane region" description="Helical" evidence="6">
    <location>
        <begin position="270"/>
        <end position="296"/>
    </location>
</feature>
<evidence type="ECO:0000256" key="4">
    <source>
        <dbReference type="ARBA" id="ARBA00022989"/>
    </source>
</evidence>
<evidence type="ECO:0000256" key="3">
    <source>
        <dbReference type="ARBA" id="ARBA00022692"/>
    </source>
</evidence>
<reference evidence="7" key="1">
    <citation type="submission" date="2023-03" db="EMBL/GenBank/DDBJ databases">
        <title>Amycolatopsis taiwanensis NBRC 103393.</title>
        <authorList>
            <person name="Ichikawa N."/>
            <person name="Sato H."/>
            <person name="Tonouchi N."/>
        </authorList>
    </citation>
    <scope>NUCLEOTIDE SEQUENCE</scope>
    <source>
        <strain evidence="7">NBRC 103393</strain>
    </source>
</reference>
<dbReference type="RefSeq" id="WP_285491405.1">
    <property type="nucleotide sequence ID" value="NZ_BSTI01000039.1"/>
</dbReference>
<feature type="transmembrane region" description="Helical" evidence="6">
    <location>
        <begin position="148"/>
        <end position="167"/>
    </location>
</feature>
<evidence type="ECO:0000256" key="2">
    <source>
        <dbReference type="ARBA" id="ARBA00022448"/>
    </source>
</evidence>
<feature type="transmembrane region" description="Helical" evidence="6">
    <location>
        <begin position="376"/>
        <end position="398"/>
    </location>
</feature>
<keyword evidence="5 6" id="KW-0472">Membrane</keyword>
<dbReference type="GO" id="GO:0005384">
    <property type="term" value="F:manganese ion transmembrane transporter activity"/>
    <property type="evidence" value="ECO:0007669"/>
    <property type="project" value="TreeGrafter"/>
</dbReference>
<feature type="transmembrane region" description="Helical" evidence="6">
    <location>
        <begin position="344"/>
        <end position="364"/>
    </location>
</feature>
<dbReference type="PANTHER" id="PTHR11706:SF33">
    <property type="entry name" value="NATURAL RESISTANCE-ASSOCIATED MACROPHAGE PROTEIN 2"/>
    <property type="match status" value="1"/>
</dbReference>
<evidence type="ECO:0000256" key="6">
    <source>
        <dbReference type="SAM" id="Phobius"/>
    </source>
</evidence>
<dbReference type="EMBL" id="BSTI01000039">
    <property type="protein sequence ID" value="GLY71560.1"/>
    <property type="molecule type" value="Genomic_DNA"/>
</dbReference>
<dbReference type="GO" id="GO:0034755">
    <property type="term" value="P:iron ion transmembrane transport"/>
    <property type="evidence" value="ECO:0007669"/>
    <property type="project" value="TreeGrafter"/>
</dbReference>
<proteinExistence type="predicted"/>
<name>A0A9W6RCT0_9PSEU</name>
<evidence type="ECO:0000313" key="8">
    <source>
        <dbReference type="Proteomes" id="UP001165136"/>
    </source>
</evidence>
<keyword evidence="2" id="KW-0813">Transport</keyword>
<comment type="subcellular location">
    <subcellularLocation>
        <location evidence="1">Membrane</location>
        <topology evidence="1">Multi-pass membrane protein</topology>
    </subcellularLocation>
</comment>
<comment type="caution">
    <text evidence="7">The sequence shown here is derived from an EMBL/GenBank/DDBJ whole genome shotgun (WGS) entry which is preliminary data.</text>
</comment>
<keyword evidence="8" id="KW-1185">Reference proteome</keyword>
<feature type="transmembrane region" description="Helical" evidence="6">
    <location>
        <begin position="115"/>
        <end position="136"/>
    </location>
</feature>
<protein>
    <submittedName>
        <fullName evidence="7">Manganese transporter</fullName>
    </submittedName>
</protein>